<organism evidence="1 2">
    <name type="scientific">Plantactinospora solaniradicis</name>
    <dbReference type="NCBI Taxonomy" id="1723736"/>
    <lineage>
        <taxon>Bacteria</taxon>
        <taxon>Bacillati</taxon>
        <taxon>Actinomycetota</taxon>
        <taxon>Actinomycetes</taxon>
        <taxon>Micromonosporales</taxon>
        <taxon>Micromonosporaceae</taxon>
        <taxon>Plantactinospora</taxon>
    </lineage>
</organism>
<evidence type="ECO:0000313" key="1">
    <source>
        <dbReference type="EMBL" id="MFC6015207.1"/>
    </source>
</evidence>
<gene>
    <name evidence="1" type="ORF">ACFP2T_03235</name>
</gene>
<dbReference type="Proteomes" id="UP001596203">
    <property type="component" value="Unassembled WGS sequence"/>
</dbReference>
<sequence length="89" mass="9710">MTEPRWVIHLPTTLTSRDAAIDLVNALRTSLAHVPVLDFGEATLSEEDQQSTRTRIWCDAPIGEPRAGPGSRRCQRFVGHPGGCESGRG</sequence>
<dbReference type="EMBL" id="JBHSPR010000001">
    <property type="protein sequence ID" value="MFC6015207.1"/>
    <property type="molecule type" value="Genomic_DNA"/>
</dbReference>
<keyword evidence="2" id="KW-1185">Reference proteome</keyword>
<accession>A0ABW1K1M3</accession>
<evidence type="ECO:0000313" key="2">
    <source>
        <dbReference type="Proteomes" id="UP001596203"/>
    </source>
</evidence>
<name>A0ABW1K1M3_9ACTN</name>
<proteinExistence type="predicted"/>
<comment type="caution">
    <text evidence="1">The sequence shown here is derived from an EMBL/GenBank/DDBJ whole genome shotgun (WGS) entry which is preliminary data.</text>
</comment>
<dbReference type="RefSeq" id="WP_377417022.1">
    <property type="nucleotide sequence ID" value="NZ_JBHSPR010000001.1"/>
</dbReference>
<reference evidence="2" key="1">
    <citation type="journal article" date="2019" name="Int. J. Syst. Evol. Microbiol.">
        <title>The Global Catalogue of Microorganisms (GCM) 10K type strain sequencing project: providing services to taxonomists for standard genome sequencing and annotation.</title>
        <authorList>
            <consortium name="The Broad Institute Genomics Platform"/>
            <consortium name="The Broad Institute Genome Sequencing Center for Infectious Disease"/>
            <person name="Wu L."/>
            <person name="Ma J."/>
        </authorList>
    </citation>
    <scope>NUCLEOTIDE SEQUENCE [LARGE SCALE GENOMIC DNA]</scope>
    <source>
        <strain evidence="2">ZS-35-S2</strain>
    </source>
</reference>
<protein>
    <submittedName>
        <fullName evidence="1">Uncharacterized protein</fullName>
    </submittedName>
</protein>